<dbReference type="AlphaFoldDB" id="A0AAE5H064"/>
<feature type="transmembrane region" description="Helical" evidence="1">
    <location>
        <begin position="6"/>
        <end position="25"/>
    </location>
</feature>
<sequence>MSWNDKMGIAIVIIFVSWFALHFYLKDAIRLIYSVFLLGNCKYNKVDYLYKLIYVKEFEKVDKLFISKLKVELDTYIEKCKYNNKSSIDNIITIAITALMTTTFTSYTIASQANKELVSQIMKNLNGDFSTIVYLLIVSYGVVGIFKELISSKFEYYLVVKNIIDEVEKDKPKEMNYYSSYMKTEI</sequence>
<evidence type="ECO:0000313" key="3">
    <source>
        <dbReference type="Proteomes" id="UP000822184"/>
    </source>
</evidence>
<comment type="caution">
    <text evidence="2">The sequence shown here is derived from an EMBL/GenBank/DDBJ whole genome shotgun (WGS) entry which is preliminary data.</text>
</comment>
<name>A0AAE5H064_CLOBE</name>
<keyword evidence="1" id="KW-1133">Transmembrane helix</keyword>
<keyword evidence="1" id="KW-0472">Membrane</keyword>
<feature type="transmembrane region" description="Helical" evidence="1">
    <location>
        <begin position="129"/>
        <end position="146"/>
    </location>
</feature>
<dbReference type="Proteomes" id="UP000822184">
    <property type="component" value="Unassembled WGS sequence"/>
</dbReference>
<evidence type="ECO:0000256" key="1">
    <source>
        <dbReference type="SAM" id="Phobius"/>
    </source>
</evidence>
<reference evidence="2" key="1">
    <citation type="submission" date="2020-06" db="EMBL/GenBank/DDBJ databases">
        <title>Genomic insights into acetone-butanol-ethanol (ABE) fermentation by sequencing solventogenic clostridia strains.</title>
        <authorList>
            <person name="Brown S."/>
        </authorList>
    </citation>
    <scope>NUCLEOTIDE SEQUENCE</scope>
    <source>
        <strain evidence="2">DJ123</strain>
    </source>
</reference>
<gene>
    <name evidence="2" type="ORF">BCD95_000398</name>
</gene>
<dbReference type="EMBL" id="JABTDW010000001">
    <property type="protein sequence ID" value="NSB12139.1"/>
    <property type="molecule type" value="Genomic_DNA"/>
</dbReference>
<feature type="transmembrane region" description="Helical" evidence="1">
    <location>
        <begin position="91"/>
        <end position="109"/>
    </location>
</feature>
<accession>A0AAE5H064</accession>
<evidence type="ECO:0000313" key="2">
    <source>
        <dbReference type="EMBL" id="NSB12139.1"/>
    </source>
</evidence>
<organism evidence="2 3">
    <name type="scientific">Clostridium beijerinckii</name>
    <name type="common">Clostridium MP</name>
    <dbReference type="NCBI Taxonomy" id="1520"/>
    <lineage>
        <taxon>Bacteria</taxon>
        <taxon>Bacillati</taxon>
        <taxon>Bacillota</taxon>
        <taxon>Clostridia</taxon>
        <taxon>Eubacteriales</taxon>
        <taxon>Clostridiaceae</taxon>
        <taxon>Clostridium</taxon>
    </lineage>
</organism>
<keyword evidence="1" id="KW-0812">Transmembrane</keyword>
<proteinExistence type="predicted"/>
<protein>
    <submittedName>
        <fullName evidence="2">Uncharacterized protein</fullName>
    </submittedName>
</protein>
<dbReference type="RefSeq" id="WP_077856385.1">
    <property type="nucleotide sequence ID" value="NZ_JABTDW010000001.1"/>
</dbReference>